<dbReference type="AlphaFoldDB" id="A0A0D0HVZ3"/>
<proteinExistence type="predicted"/>
<reference evidence="1 2" key="1">
    <citation type="submission" date="2015-01" db="EMBL/GenBank/DDBJ databases">
        <title>Draft genome sequence of Leucobacter komagatae strain VKM ST2845.</title>
        <authorList>
            <person name="Karlyshev A.V."/>
            <person name="Kudryashova E.B."/>
        </authorList>
    </citation>
    <scope>NUCLEOTIDE SEQUENCE [LARGE SCALE GENOMIC DNA]</scope>
    <source>
        <strain evidence="1 2">VKM ST2845</strain>
    </source>
</reference>
<dbReference type="Proteomes" id="UP000032120">
    <property type="component" value="Unassembled WGS sequence"/>
</dbReference>
<evidence type="ECO:0000313" key="1">
    <source>
        <dbReference type="EMBL" id="KIP51801.1"/>
    </source>
</evidence>
<evidence type="ECO:0000313" key="2">
    <source>
        <dbReference type="Proteomes" id="UP000032120"/>
    </source>
</evidence>
<organism evidence="1 2">
    <name type="scientific">Leucobacter komagatae</name>
    <dbReference type="NCBI Taxonomy" id="55969"/>
    <lineage>
        <taxon>Bacteria</taxon>
        <taxon>Bacillati</taxon>
        <taxon>Actinomycetota</taxon>
        <taxon>Actinomycetes</taxon>
        <taxon>Micrococcales</taxon>
        <taxon>Microbacteriaceae</taxon>
        <taxon>Leucobacter</taxon>
    </lineage>
</organism>
<name>A0A0D0HVZ3_9MICO</name>
<dbReference type="RefSeq" id="WP_042544924.1">
    <property type="nucleotide sequence ID" value="NZ_JXSQ01000022.1"/>
</dbReference>
<keyword evidence="2" id="KW-1185">Reference proteome</keyword>
<dbReference type="Pfam" id="PF18855">
    <property type="entry name" value="baeRF_family11"/>
    <property type="match status" value="1"/>
</dbReference>
<protein>
    <submittedName>
        <fullName evidence="1">Uncharacterized protein</fullName>
    </submittedName>
</protein>
<comment type="caution">
    <text evidence="1">The sequence shown here is derived from an EMBL/GenBank/DDBJ whole genome shotgun (WGS) entry which is preliminary data.</text>
</comment>
<accession>A0A0D0HVZ3</accession>
<gene>
    <name evidence="1" type="ORF">SD72_13195</name>
</gene>
<sequence length="369" mass="39568">MHTDIPLRSEIEQLAETERPNLITIVLRTSPVTTESEASRISFGNLVSEAVAEHTAHGGDPAEIAATEAGLRALLDDTQLWRYLSHSLVVFATPERTIAYRLPNELESEYFSGNHFRVVPLLRTITFAHDATVLALSQNDVRLIAIGPDHRGNELPVPELPSDLLDTFNVEDPGVDSHRRRLHGPEGQDARLLGFARAVDRATAPVLRGTRGPLILAAAQPIDSLFRSVTRNAKLLEDGISGNPDNLSASDLDAAAREILDRYYAAELAERQEEFGSLQAAGRAVTDLSDIGRAAVAGAISTLYVDMDAHPEGTLDPQSGGLVAESTPGYSLVDQLASKVLGSGGRVLALRGDEVPGGQPLGAEVRFSV</sequence>
<dbReference type="InterPro" id="IPR041638">
    <property type="entry name" value="BaeRF_family11"/>
</dbReference>
<dbReference type="OrthoDB" id="242138at2"/>
<dbReference type="EMBL" id="JXSQ01000022">
    <property type="protein sequence ID" value="KIP51801.1"/>
    <property type="molecule type" value="Genomic_DNA"/>
</dbReference>